<feature type="signal peptide" evidence="1">
    <location>
        <begin position="1"/>
        <end position="31"/>
    </location>
</feature>
<dbReference type="EMBL" id="QURN01000040">
    <property type="protein sequence ID" value="RFC63205.1"/>
    <property type="molecule type" value="Genomic_DNA"/>
</dbReference>
<protein>
    <recommendedName>
        <fullName evidence="4">ABC transporter substrate-binding protein</fullName>
    </recommendedName>
</protein>
<reference evidence="3" key="1">
    <citation type="submission" date="2018-08" db="EMBL/GenBank/DDBJ databases">
        <authorList>
            <person name="Im W.T."/>
        </authorList>
    </citation>
    <scope>NUCLEOTIDE SEQUENCE [LARGE SCALE GENOMIC DNA]</scope>
    <source>
        <strain evidence="3">LA-28</strain>
    </source>
</reference>
<evidence type="ECO:0008006" key="4">
    <source>
        <dbReference type="Google" id="ProtNLM"/>
    </source>
</evidence>
<feature type="chain" id="PRO_5016629720" description="ABC transporter substrate-binding protein" evidence="1">
    <location>
        <begin position="32"/>
        <end position="91"/>
    </location>
</feature>
<sequence length="91" mass="9804">MLRQKRATGLFARFLGATLAGSMLCAVPAFAQDKPLTPLVWGVDSFLTTLPQRIAEEFGWFKEEGVSMTLRVSALGAESMDQIIAGEADVA</sequence>
<keyword evidence="1" id="KW-0732">Signal</keyword>
<evidence type="ECO:0000256" key="1">
    <source>
        <dbReference type="SAM" id="SignalP"/>
    </source>
</evidence>
<organism evidence="2 3">
    <name type="scientific">Mesorhizobium denitrificans</name>
    <dbReference type="NCBI Taxonomy" id="2294114"/>
    <lineage>
        <taxon>Bacteria</taxon>
        <taxon>Pseudomonadati</taxon>
        <taxon>Pseudomonadota</taxon>
        <taxon>Alphaproteobacteria</taxon>
        <taxon>Hyphomicrobiales</taxon>
        <taxon>Phyllobacteriaceae</taxon>
        <taxon>Mesorhizobium</taxon>
    </lineage>
</organism>
<accession>A0A371X1U8</accession>
<name>A0A371X1U8_9HYPH</name>
<dbReference type="Gene3D" id="3.40.190.10">
    <property type="entry name" value="Periplasmic binding protein-like II"/>
    <property type="match status" value="1"/>
</dbReference>
<keyword evidence="3" id="KW-1185">Reference proteome</keyword>
<evidence type="ECO:0000313" key="2">
    <source>
        <dbReference type="EMBL" id="RFC63205.1"/>
    </source>
</evidence>
<gene>
    <name evidence="2" type="ORF">DY251_21180</name>
</gene>
<evidence type="ECO:0000313" key="3">
    <source>
        <dbReference type="Proteomes" id="UP000262379"/>
    </source>
</evidence>
<dbReference type="AlphaFoldDB" id="A0A371X1U8"/>
<dbReference type="Proteomes" id="UP000262379">
    <property type="component" value="Unassembled WGS sequence"/>
</dbReference>
<proteinExistence type="predicted"/>
<comment type="caution">
    <text evidence="2">The sequence shown here is derived from an EMBL/GenBank/DDBJ whole genome shotgun (WGS) entry which is preliminary data.</text>
</comment>